<dbReference type="GO" id="GO:0016829">
    <property type="term" value="F:lyase activity"/>
    <property type="evidence" value="ECO:0007669"/>
    <property type="project" value="UniProtKB-KW"/>
</dbReference>
<comment type="caution">
    <text evidence="2">The sequence shown here is derived from an EMBL/GenBank/DDBJ whole genome shotgun (WGS) entry which is preliminary data.</text>
</comment>
<dbReference type="RefSeq" id="WP_179769376.1">
    <property type="nucleotide sequence ID" value="NZ_JACCFO010000001.1"/>
</dbReference>
<evidence type="ECO:0000313" key="2">
    <source>
        <dbReference type="EMBL" id="NYI98179.1"/>
    </source>
</evidence>
<dbReference type="EMBL" id="JACCFO010000001">
    <property type="protein sequence ID" value="NYI98179.1"/>
    <property type="molecule type" value="Genomic_DNA"/>
</dbReference>
<dbReference type="CDD" id="cd06587">
    <property type="entry name" value="VOC"/>
    <property type="match status" value="1"/>
</dbReference>
<dbReference type="PROSITE" id="PS51819">
    <property type="entry name" value="VOC"/>
    <property type="match status" value="1"/>
</dbReference>
<reference evidence="2 3" key="1">
    <citation type="submission" date="2020-07" db="EMBL/GenBank/DDBJ databases">
        <title>Sequencing the genomes of 1000 actinobacteria strains.</title>
        <authorList>
            <person name="Klenk H.-P."/>
        </authorList>
    </citation>
    <scope>NUCLEOTIDE SEQUENCE [LARGE SCALE GENOMIC DNA]</scope>
    <source>
        <strain evidence="2 3">DSM 45927</strain>
    </source>
</reference>
<keyword evidence="2" id="KW-0456">Lyase</keyword>
<dbReference type="InterPro" id="IPR037523">
    <property type="entry name" value="VOC_core"/>
</dbReference>
<gene>
    <name evidence="2" type="ORF">HNR12_004456</name>
</gene>
<keyword evidence="3" id="KW-1185">Reference proteome</keyword>
<evidence type="ECO:0000259" key="1">
    <source>
        <dbReference type="PROSITE" id="PS51819"/>
    </source>
</evidence>
<organism evidence="2 3">
    <name type="scientific">Streptomonospora nanhaiensis</name>
    <dbReference type="NCBI Taxonomy" id="1323731"/>
    <lineage>
        <taxon>Bacteria</taxon>
        <taxon>Bacillati</taxon>
        <taxon>Actinomycetota</taxon>
        <taxon>Actinomycetes</taxon>
        <taxon>Streptosporangiales</taxon>
        <taxon>Nocardiopsidaceae</taxon>
        <taxon>Streptomonospora</taxon>
    </lineage>
</organism>
<dbReference type="Proteomes" id="UP000575985">
    <property type="component" value="Unassembled WGS sequence"/>
</dbReference>
<dbReference type="Pfam" id="PF18029">
    <property type="entry name" value="Glyoxalase_6"/>
    <property type="match status" value="1"/>
</dbReference>
<dbReference type="AlphaFoldDB" id="A0A853BR29"/>
<sequence length="125" mass="14022">MTHAAIDSMLLSSTDPERLHAWYAQGLAPEEDTKVESYRVLKFGPVYLMIDSRDDVGAANPEPGRLILNFHVEDARAAVERLDRLHTTWLAPLEDRDGSLFATAVDPDGNYVQLIQMSEEHRAAM</sequence>
<dbReference type="Gene3D" id="3.10.180.10">
    <property type="entry name" value="2,3-Dihydroxybiphenyl 1,2-Dioxygenase, domain 1"/>
    <property type="match status" value="1"/>
</dbReference>
<dbReference type="InterPro" id="IPR041581">
    <property type="entry name" value="Glyoxalase_6"/>
</dbReference>
<evidence type="ECO:0000313" key="3">
    <source>
        <dbReference type="Proteomes" id="UP000575985"/>
    </source>
</evidence>
<dbReference type="SUPFAM" id="SSF54593">
    <property type="entry name" value="Glyoxalase/Bleomycin resistance protein/Dihydroxybiphenyl dioxygenase"/>
    <property type="match status" value="1"/>
</dbReference>
<name>A0A853BR29_9ACTN</name>
<protein>
    <submittedName>
        <fullName evidence="2">Putative enzyme related to lactoylglutathione lyase</fullName>
    </submittedName>
</protein>
<accession>A0A853BR29</accession>
<feature type="domain" description="VOC" evidence="1">
    <location>
        <begin position="5"/>
        <end position="117"/>
    </location>
</feature>
<proteinExistence type="predicted"/>
<dbReference type="InterPro" id="IPR029068">
    <property type="entry name" value="Glyas_Bleomycin-R_OHBP_Dase"/>
</dbReference>